<gene>
    <name evidence="3" type="ORF">CEUSTIGMA_g7542.t1</name>
</gene>
<evidence type="ECO:0000313" key="4">
    <source>
        <dbReference type="Proteomes" id="UP000232323"/>
    </source>
</evidence>
<protein>
    <recommendedName>
        <fullName evidence="2">Activator of Hsp90 ATPase AHSA1-like N-terminal domain-containing protein</fullName>
    </recommendedName>
</protein>
<name>A0A250XAL9_9CHLO</name>
<comment type="similarity">
    <text evidence="1">Belongs to the AHA1 family.</text>
</comment>
<dbReference type="OrthoDB" id="567237at2759"/>
<dbReference type="GO" id="GO:0006457">
    <property type="term" value="P:protein folding"/>
    <property type="evidence" value="ECO:0007669"/>
    <property type="project" value="TreeGrafter"/>
</dbReference>
<dbReference type="Pfam" id="PF09229">
    <property type="entry name" value="Aha1_N"/>
    <property type="match status" value="1"/>
</dbReference>
<accession>A0A250XAL9</accession>
<dbReference type="Gene3D" id="3.15.10.20">
    <property type="entry name" value="Activator of Hsp90 ATPase Aha1, N-terminal domain"/>
    <property type="match status" value="1"/>
</dbReference>
<evidence type="ECO:0000313" key="3">
    <source>
        <dbReference type="EMBL" id="GAX80104.1"/>
    </source>
</evidence>
<organism evidence="3 4">
    <name type="scientific">Chlamydomonas eustigma</name>
    <dbReference type="NCBI Taxonomy" id="1157962"/>
    <lineage>
        <taxon>Eukaryota</taxon>
        <taxon>Viridiplantae</taxon>
        <taxon>Chlorophyta</taxon>
        <taxon>core chlorophytes</taxon>
        <taxon>Chlorophyceae</taxon>
        <taxon>CS clade</taxon>
        <taxon>Chlamydomonadales</taxon>
        <taxon>Chlamydomonadaceae</taxon>
        <taxon>Chlamydomonas</taxon>
    </lineage>
</organism>
<dbReference type="PANTHER" id="PTHR13009">
    <property type="entry name" value="HEAT SHOCK PROTEIN 90 HSP90 CO-CHAPERONE AHA-1"/>
    <property type="match status" value="1"/>
</dbReference>
<dbReference type="EMBL" id="BEGY01000048">
    <property type="protein sequence ID" value="GAX80104.1"/>
    <property type="molecule type" value="Genomic_DNA"/>
</dbReference>
<proteinExistence type="inferred from homology"/>
<evidence type="ECO:0000256" key="1">
    <source>
        <dbReference type="ARBA" id="ARBA00006817"/>
    </source>
</evidence>
<dbReference type="InterPro" id="IPR015310">
    <property type="entry name" value="AHSA1-like_N"/>
</dbReference>
<feature type="domain" description="Activator of Hsp90 ATPase AHSA1-like N-terminal" evidence="2">
    <location>
        <begin position="34"/>
        <end position="162"/>
    </location>
</feature>
<comment type="caution">
    <text evidence="3">The sequence shown here is derived from an EMBL/GenBank/DDBJ whole genome shotgun (WGS) entry which is preliminary data.</text>
</comment>
<dbReference type="GO" id="GO:0001671">
    <property type="term" value="F:ATPase activator activity"/>
    <property type="evidence" value="ECO:0007669"/>
    <property type="project" value="InterPro"/>
</dbReference>
<dbReference type="GO" id="GO:0051087">
    <property type="term" value="F:protein-folding chaperone binding"/>
    <property type="evidence" value="ECO:0007669"/>
    <property type="project" value="InterPro"/>
</dbReference>
<dbReference type="AlphaFoldDB" id="A0A250XAL9"/>
<keyword evidence="4" id="KW-1185">Reference proteome</keyword>
<dbReference type="SMART" id="SM01000">
    <property type="entry name" value="Aha1_N"/>
    <property type="match status" value="1"/>
</dbReference>
<dbReference type="GO" id="GO:0005829">
    <property type="term" value="C:cytosol"/>
    <property type="evidence" value="ECO:0007669"/>
    <property type="project" value="TreeGrafter"/>
</dbReference>
<dbReference type="STRING" id="1157962.A0A250XAL9"/>
<reference evidence="3 4" key="1">
    <citation type="submission" date="2017-08" db="EMBL/GenBank/DDBJ databases">
        <title>Acidophilic green algal genome provides insights into adaptation to an acidic environment.</title>
        <authorList>
            <person name="Hirooka S."/>
            <person name="Hirose Y."/>
            <person name="Kanesaki Y."/>
            <person name="Higuchi S."/>
            <person name="Fujiwara T."/>
            <person name="Onuma R."/>
            <person name="Era A."/>
            <person name="Ohbayashi R."/>
            <person name="Uzuka A."/>
            <person name="Nozaki H."/>
            <person name="Yoshikawa H."/>
            <person name="Miyagishima S.Y."/>
        </authorList>
    </citation>
    <scope>NUCLEOTIDE SEQUENCE [LARGE SCALE GENOMIC DNA]</scope>
    <source>
        <strain evidence="3 4">NIES-2499</strain>
    </source>
</reference>
<dbReference type="PANTHER" id="PTHR13009:SF21">
    <property type="entry name" value="ACTIVATOR OF HSP90 ATPASE"/>
    <property type="match status" value="1"/>
</dbReference>
<dbReference type="SUPFAM" id="SSF103111">
    <property type="entry name" value="Activator of Hsp90 ATPase, Aha1"/>
    <property type="match status" value="1"/>
</dbReference>
<dbReference type="InterPro" id="IPR036338">
    <property type="entry name" value="Aha1"/>
</dbReference>
<sequence length="163" mass="18172">MAKWGEGDPRWVVEHREDGKNVNNWHWTATSKMAWVKERLGDLFNGVAHHTLPDDKGVLNITGLKQVNGEATITVRKGNKKLVIYDLNVSLSYEGHLSGSDKTVKGEVKVEDVSNGSEEDEYIFTITVEGTGSEQDECKNGAEGLRPIILEKIRQLIADLNEL</sequence>
<dbReference type="Proteomes" id="UP000232323">
    <property type="component" value="Unassembled WGS sequence"/>
</dbReference>
<evidence type="ECO:0000259" key="2">
    <source>
        <dbReference type="SMART" id="SM01000"/>
    </source>
</evidence>